<proteinExistence type="predicted"/>
<evidence type="ECO:0000313" key="5">
    <source>
        <dbReference type="EMBL" id="AUW31371.1"/>
    </source>
</evidence>
<feature type="repeat" description="ANK" evidence="1">
    <location>
        <begin position="623"/>
        <end position="647"/>
    </location>
</feature>
<feature type="region of interest" description="Disordered" evidence="2">
    <location>
        <begin position="1"/>
        <end position="51"/>
    </location>
</feature>
<accession>A0A1Z1CJ93</accession>
<dbReference type="InterPro" id="IPR036770">
    <property type="entry name" value="Ankyrin_rpt-contain_sf"/>
</dbReference>
<dbReference type="SUPFAM" id="SSF48403">
    <property type="entry name" value="Ankyrin repeat"/>
    <property type="match status" value="1"/>
</dbReference>
<dbReference type="Pfam" id="PF06985">
    <property type="entry name" value="HET"/>
    <property type="match status" value="1"/>
</dbReference>
<dbReference type="PANTHER" id="PTHR24148:SF78">
    <property type="entry name" value="HETEROKARYON INCOMPATIBILITY DOMAIN-CONTAINING PROTEIN"/>
    <property type="match status" value="1"/>
</dbReference>
<feature type="compositionally biased region" description="Polar residues" evidence="2">
    <location>
        <begin position="24"/>
        <end position="42"/>
    </location>
</feature>
<keyword evidence="1" id="KW-0040">ANK repeat</keyword>
<evidence type="ECO:0000256" key="2">
    <source>
        <dbReference type="SAM" id="MobiDB-lite"/>
    </source>
</evidence>
<dbReference type="EMBL" id="KX264271">
    <property type="protein sequence ID" value="ANM86529.1"/>
    <property type="molecule type" value="Genomic_DNA"/>
</dbReference>
<evidence type="ECO:0000313" key="4">
    <source>
        <dbReference type="EMBL" id="ANM86529.1"/>
    </source>
</evidence>
<reference evidence="4" key="1">
    <citation type="submission" date="2016-05" db="EMBL/GenBank/DDBJ databases">
        <title>Lichen genome sequencing reveals its rich biosynthetic potential.</title>
        <authorList>
            <person name="Bertrand R.L."/>
            <person name="Abdel-Hameed M."/>
            <person name="Sorensen J.L."/>
        </authorList>
    </citation>
    <scope>NUCLEOTIDE SEQUENCE</scope>
</reference>
<dbReference type="InterPro" id="IPR052895">
    <property type="entry name" value="HetReg/Transcr_Mod"/>
</dbReference>
<evidence type="ECO:0000256" key="1">
    <source>
        <dbReference type="PROSITE-ProRule" id="PRU00023"/>
    </source>
</evidence>
<organism evidence="4">
    <name type="scientific">Cladonia uncialis subsp. uncialis</name>
    <dbReference type="NCBI Taxonomy" id="180999"/>
    <lineage>
        <taxon>Eukaryota</taxon>
        <taxon>Fungi</taxon>
        <taxon>Dikarya</taxon>
        <taxon>Ascomycota</taxon>
        <taxon>Pezizomycotina</taxon>
        <taxon>Lecanoromycetes</taxon>
        <taxon>OSLEUM clade</taxon>
        <taxon>Lecanoromycetidae</taxon>
        <taxon>Lecanorales</taxon>
        <taxon>Lecanorineae</taxon>
        <taxon>Cladoniaceae</taxon>
        <taxon>Cladonia</taxon>
    </lineage>
</organism>
<evidence type="ECO:0000259" key="3">
    <source>
        <dbReference type="Pfam" id="PF06985"/>
    </source>
</evidence>
<dbReference type="EMBL" id="MG777508">
    <property type="protein sequence ID" value="AUW31371.1"/>
    <property type="molecule type" value="Genomic_DNA"/>
</dbReference>
<feature type="domain" description="Heterokaryon incompatibility" evidence="3">
    <location>
        <begin position="104"/>
        <end position="239"/>
    </location>
</feature>
<dbReference type="AlphaFoldDB" id="A0A1Z1CJ93"/>
<dbReference type="PROSITE" id="PS50297">
    <property type="entry name" value="ANK_REP_REGION"/>
    <property type="match status" value="1"/>
</dbReference>
<dbReference type="Pfam" id="PF12796">
    <property type="entry name" value="Ank_2"/>
    <property type="match status" value="1"/>
</dbReference>
<dbReference type="Gene3D" id="1.25.40.20">
    <property type="entry name" value="Ankyrin repeat-containing domain"/>
    <property type="match status" value="1"/>
</dbReference>
<dbReference type="SMART" id="SM00248">
    <property type="entry name" value="ANK"/>
    <property type="match status" value="3"/>
</dbReference>
<dbReference type="PANTHER" id="PTHR24148">
    <property type="entry name" value="ANKYRIN REPEAT DOMAIN-CONTAINING PROTEIN 39 HOMOLOG-RELATED"/>
    <property type="match status" value="1"/>
</dbReference>
<protein>
    <submittedName>
        <fullName evidence="5">Ankryin repeat-containing protein</fullName>
    </submittedName>
    <submittedName>
        <fullName evidence="4">Putative ankyrin</fullName>
    </submittedName>
</protein>
<name>A0A1Z1CJ93_CLAUC</name>
<dbReference type="PROSITE" id="PS50088">
    <property type="entry name" value="ANK_REPEAT"/>
    <property type="match status" value="1"/>
</dbReference>
<sequence length="697" mass="78100">MSPSVLPQAVGPTPEQGDVGDSSGIYSPPSNSTGINPRTTPDNADAETKEPQQPAIPYCYCPLLPGQDNIRLLRLLPSRDKNEVIQCQLFNCSLQESSERTYPYEALSYVWGKSNKPRPIIHIDEHDLPVTPNLHEALLHLRHRYIERIIWVDAICINQGNLEEKGQQIQFMPKIYSQGTRVVVWLGETADNSDQALNEIHYLAGGKISTNSSNKETIQKAILALLQRPWFQRIWVLQEVGAARHVLVMCGPTVIDGYAFCLGVDSLNRFYEVPVDLQSSIHSVTYLIRGAIFRPNYRESGLGRVSQDVCSLGELMDMYHTHEATLRHDKVYALLGMSSDDASEANLLPNYTVPWAELFRQLAKFLLCKEITIETRNEKEIAVIKSKGCILGKVSPVRGDIAKNGGQNVDIVFNNVSKQPGHGEWSGRWILQSSAKPIQDEDFICLLQGASKPTIIRLCKDYFAIIIIAANLESTQTGSEDIKWPNLLQSAKVFPRDFLLVWNWENFPEQLQDPGNYEALIQANDLAPEHATIGLEGQLDNATRSWNVALILEDAEEHVKAQERFQEAIKGYKKAVGEDYPYTLKSQYSQTPLSWAAGNGCNAIVKLLLAKDSVDPDLKERKSGLTPLWWAAKYGHEAVVKLLLETGKVEVDSEDKYGRTPLWSAVENRYETIVKLLLETSCRNLARAQLSGNDCMT</sequence>
<dbReference type="InterPro" id="IPR002110">
    <property type="entry name" value="Ankyrin_rpt"/>
</dbReference>
<dbReference type="InterPro" id="IPR010730">
    <property type="entry name" value="HET"/>
</dbReference>
<reference evidence="5" key="2">
    <citation type="submission" date="2017-12" db="EMBL/GenBank/DDBJ databases">
        <title>Genome Sequencing Reveals a Rich Biosynthetic Potential.</title>
        <authorList>
            <person name="Bertrand R.L."/>
            <person name="Abdel-Hameed M.E."/>
            <person name="Sorensen J.L."/>
        </authorList>
    </citation>
    <scope>NUCLEOTIDE SEQUENCE</scope>
</reference>